<comment type="caution">
    <text evidence="2">The sequence shown here is derived from an EMBL/GenBank/DDBJ whole genome shotgun (WGS) entry which is preliminary data.</text>
</comment>
<evidence type="ECO:0008006" key="4">
    <source>
        <dbReference type="Google" id="ProtNLM"/>
    </source>
</evidence>
<dbReference type="EMBL" id="JAFFZS010000040">
    <property type="protein sequence ID" value="MBN0048497.1"/>
    <property type="molecule type" value="Genomic_DNA"/>
</dbReference>
<evidence type="ECO:0000256" key="1">
    <source>
        <dbReference type="SAM" id="MobiDB-lite"/>
    </source>
</evidence>
<keyword evidence="3" id="KW-1185">Reference proteome</keyword>
<evidence type="ECO:0000313" key="3">
    <source>
        <dbReference type="Proteomes" id="UP000788262"/>
    </source>
</evidence>
<protein>
    <recommendedName>
        <fullName evidence="4">CHAT domain-containing protein</fullName>
    </recommendedName>
</protein>
<organism evidence="2 3">
    <name type="scientific">Streptomyces actuosus</name>
    <dbReference type="NCBI Taxonomy" id="1885"/>
    <lineage>
        <taxon>Bacteria</taxon>
        <taxon>Bacillati</taxon>
        <taxon>Actinomycetota</taxon>
        <taxon>Actinomycetes</taxon>
        <taxon>Kitasatosporales</taxon>
        <taxon>Streptomycetaceae</taxon>
        <taxon>Streptomyces</taxon>
    </lineage>
</organism>
<evidence type="ECO:0000313" key="2">
    <source>
        <dbReference type="EMBL" id="MBN0048497.1"/>
    </source>
</evidence>
<gene>
    <name evidence="2" type="ORF">JS756_31245</name>
</gene>
<proteinExistence type="predicted"/>
<accession>A0ABS2VZB9</accession>
<reference evidence="2 3" key="1">
    <citation type="submission" date="2021-02" db="EMBL/GenBank/DDBJ databases">
        <title>Whole genome sequencing of Streptomyces actuosus VRA1.</title>
        <authorList>
            <person name="Sen G."/>
            <person name="Sen A."/>
        </authorList>
    </citation>
    <scope>NUCLEOTIDE SEQUENCE [LARGE SCALE GENOMIC DNA]</scope>
    <source>
        <strain evidence="2 3">VRA1</strain>
    </source>
</reference>
<sequence>MSELSVLLGGGAPEPSLLPWLAERVNTGELRDTAETATALSGFAPFQWPGLADAVAEVLVRRHGADAAELAPLVDALPGLLRHLDQPACALVDKRSDSLSPSARTLLSARVRTSVSPLSVEDLGGSPDAAGTVALRSGLRLEDAVGAVEAWRTLPDARPESDLMLAFLLPLLVVRGRPRLSAGPVPHIGPLQEAALRAVAAALDGGPEWRAAALIAHVVPALPNPQRRLVASRVQEARLGEAWAAHVLDNVIWADGDWRGPAAELLASHRLGARLDRIAVPFGAEADSGAMLRLMREDAVRAEAARRESSDPVTRTVQLGGSGRQDGPRGEERFLNARMVWPSSRNPLPATCSLRRGATYELRLNIGGRDLSGPAVDHPVPFPVEELPATAHGGHWLDVRVIDIDFTTTSAGPPAGASRLFLPEHGPSWVCPCTPGRPHQCTADQQGRWLFIPVTAPPELGPARLGVEVLYQGNVLQCLRADFRILDREEPGHPQRVSLAWDLTGGLRGLEALSPRDAGIVQLKGADGTWHVTVNQGSGSATRSVTVRPGRALEPLVESCRSTLTRIHMREGKKGRSGGNLLGRDNGKSVKEFTRDLAELATVGRRLWDGLFSTAADRQAVTEALRPSRNVQIAYSVRECPYIPWSLVYDLPYYGSEEAVTYCSVIDELDDLDPAAETRVCPRADQHPDRRGASAANFLCPFGFWGIRHNIDAPPHRDGGRPFVSETVRPAGHPVMVAAVDLSDGLRDRHRRALGDAVGSDAVHFTETGQQFMDQLRSTPPSLVYFCCHCGPDPHSKGLQDPCLMLPTPPKPGITPGRLRALDDSREPLEYWKHVGPLVFINGCATAAGEPSATWLDFVETFAFLYAAGVVGTETEVEAHLATEVAEEFWAALGKGETVGQALHSVRIRLLRKNNLLGLTYTAHCFGDLRLKSAMA</sequence>
<dbReference type="RefSeq" id="WP_205386626.1">
    <property type="nucleotide sequence ID" value="NZ_JAFFZS010000040.1"/>
</dbReference>
<dbReference type="Proteomes" id="UP000788262">
    <property type="component" value="Unassembled WGS sequence"/>
</dbReference>
<name>A0ABS2VZB9_STRAS</name>
<feature type="region of interest" description="Disordered" evidence="1">
    <location>
        <begin position="303"/>
        <end position="330"/>
    </location>
</feature>